<name>A0A090RRX0_9VIBR</name>
<evidence type="ECO:0000313" key="1">
    <source>
        <dbReference type="EMBL" id="GAL17313.1"/>
    </source>
</evidence>
<dbReference type="Gene3D" id="1.10.287.950">
    <property type="entry name" value="Methyl-accepting chemotaxis protein"/>
    <property type="match status" value="1"/>
</dbReference>
<organism evidence="1 2">
    <name type="scientific">Vibrio maritimus</name>
    <dbReference type="NCBI Taxonomy" id="990268"/>
    <lineage>
        <taxon>Bacteria</taxon>
        <taxon>Pseudomonadati</taxon>
        <taxon>Pseudomonadota</taxon>
        <taxon>Gammaproteobacteria</taxon>
        <taxon>Vibrionales</taxon>
        <taxon>Vibrionaceae</taxon>
        <taxon>Vibrio</taxon>
    </lineage>
</organism>
<evidence type="ECO:0000313" key="2">
    <source>
        <dbReference type="Proteomes" id="UP000029228"/>
    </source>
</evidence>
<sequence>MDEATESLSQMFEGARHIAVNANDTVSSVQSASVQAQLAEEQVNSTIQSVHNLTEDVRAASEVVRELDTNAQSAGSILESISLSPNRLTY</sequence>
<accession>A0A090RRX0</accession>
<gene>
    <name evidence="1" type="ORF">JCM19235_5862</name>
</gene>
<protein>
    <submittedName>
        <fullName evidence="1">Methyl-accepting chemotaxis protein</fullName>
    </submittedName>
</protein>
<proteinExistence type="predicted"/>
<dbReference type="SUPFAM" id="SSF58104">
    <property type="entry name" value="Methyl-accepting chemotaxis protein (MCP) signaling domain"/>
    <property type="match status" value="1"/>
</dbReference>
<reference evidence="1 2" key="1">
    <citation type="submission" date="2014-09" db="EMBL/GenBank/DDBJ databases">
        <title>Vibrio maritimus JCM 19235. (C45) whole genome shotgun sequence.</title>
        <authorList>
            <person name="Sawabe T."/>
            <person name="Meirelles P."/>
            <person name="Nakanishi M."/>
            <person name="Sayaka M."/>
            <person name="Hattori M."/>
            <person name="Ohkuma M."/>
        </authorList>
    </citation>
    <scope>NUCLEOTIDE SEQUENCE [LARGE SCALE GENOMIC DNA]</scope>
    <source>
        <strain evidence="2">JCM19235</strain>
    </source>
</reference>
<dbReference type="STRING" id="990268.JCM19235_5862"/>
<dbReference type="EMBL" id="BBMR01000001">
    <property type="protein sequence ID" value="GAL17313.1"/>
    <property type="molecule type" value="Genomic_DNA"/>
</dbReference>
<keyword evidence="2" id="KW-1185">Reference proteome</keyword>
<dbReference type="Proteomes" id="UP000029228">
    <property type="component" value="Unassembled WGS sequence"/>
</dbReference>
<comment type="caution">
    <text evidence="1">The sequence shown here is derived from an EMBL/GenBank/DDBJ whole genome shotgun (WGS) entry which is preliminary data.</text>
</comment>
<dbReference type="AlphaFoldDB" id="A0A090RRX0"/>